<dbReference type="CDD" id="cd12797">
    <property type="entry name" value="M23_peptidase"/>
    <property type="match status" value="1"/>
</dbReference>
<reference evidence="1 2" key="1">
    <citation type="submission" date="2020-06" db="EMBL/GenBank/DDBJ databases">
        <title>REHAB project genomes.</title>
        <authorList>
            <person name="Shaw L.P."/>
        </authorList>
    </citation>
    <scope>NUCLEOTIDE SEQUENCE [LARGE SCALE GENOMIC DNA]</scope>
    <source>
        <strain evidence="1 2">RHB10-C12</strain>
    </source>
</reference>
<dbReference type="EMBL" id="CP057906">
    <property type="protein sequence ID" value="QMO39483.1"/>
    <property type="molecule type" value="Genomic_DNA"/>
</dbReference>
<proteinExistence type="predicted"/>
<dbReference type="SUPFAM" id="SSF51261">
    <property type="entry name" value="Duplicated hybrid motif"/>
    <property type="match status" value="1"/>
</dbReference>
<dbReference type="InterPro" id="IPR023346">
    <property type="entry name" value="Lysozyme-like_dom_sf"/>
</dbReference>
<organism evidence="1 2">
    <name type="scientific">Escherichia coli</name>
    <dbReference type="NCBI Taxonomy" id="562"/>
    <lineage>
        <taxon>Bacteria</taxon>
        <taxon>Pseudomonadati</taxon>
        <taxon>Pseudomonadota</taxon>
        <taxon>Gammaproteobacteria</taxon>
        <taxon>Enterobacterales</taxon>
        <taxon>Enterobacteriaceae</taxon>
        <taxon>Escherichia</taxon>
    </lineage>
</organism>
<evidence type="ECO:0000313" key="2">
    <source>
        <dbReference type="Proteomes" id="UP000514754"/>
    </source>
</evidence>
<protein>
    <submittedName>
        <fullName evidence="1">Peptidoglycan DD-metalloendopeptidase family protein</fullName>
    </submittedName>
</protein>
<dbReference type="RefSeq" id="WP_001383124.1">
    <property type="nucleotide sequence ID" value="NZ_CAJVFM010000024.1"/>
</dbReference>
<dbReference type="SUPFAM" id="SSF53955">
    <property type="entry name" value="Lysozyme-like"/>
    <property type="match status" value="1"/>
</dbReference>
<dbReference type="AlphaFoldDB" id="A0A1Y2XVV5"/>
<name>A0A1Y2XVV5_ECOLX</name>
<sequence length="667" mass="75433">MMSVDPERNFPMNSGRSWHGGVHLNGNLSETVRCIADGKVISIRQPEPAENTVPPLNYNGVTDKGYVLIKHETEIGSGEEGKIVYYSLYMHLRSIDSNVQPGNTLYRKEPVGAAGMVDGQNAFHFQIFCDDENIQKITGRISPETDLNKDGRTDVVYGDSHFYLPAGTPIYGDMPEENSLANNSPVQRTSVPLYVTMSFDKGNCTMVTRQQHEVLSDTYTEVGSPLINADGKDYEYNLYSYALQLYPKSPSAGYEMLRFGRVVNTEYEELVPADAPLWRTINTPQGKGVVNLGARDIRVYSDGDFPHWTGWKLVNDDADTNSQCNSPTILCTTRNDLSRMICHFPLEWDSATVESRFEWLKSPNDVLSKPMTEPDLDLLIEHCKALCLVDNPLPARRVWHFDPRQFIAHFRKCGWLGENDIISVVRRYQNAYPMTSELTRPLSKDTLIERITSQGQNSSGEVIRPAGLKNELSKSLRKYLITTPLRIAHYFGQMARETGRFASFIENGDSSYFDMYEPGTEQGLKLGNNVVGDGARFKGRGTIHLTGRENYRNYGKYRNPSDDDFFTTEPNNQLPVENAYFSCDAGGYFWASKQKYIMVSHRLTPSGSLGVNYWADKGCSLSDAREVTRRINPAADGFDLVRWPAFEHSWYVLNDEITPPLNYIRIL</sequence>
<dbReference type="Gene3D" id="2.70.70.10">
    <property type="entry name" value="Glucose Permease (Domain IIA)"/>
    <property type="match status" value="1"/>
</dbReference>
<dbReference type="Gene3D" id="1.10.530.10">
    <property type="match status" value="1"/>
</dbReference>
<gene>
    <name evidence="1" type="ORF">HVW43_03870</name>
</gene>
<evidence type="ECO:0000313" key="1">
    <source>
        <dbReference type="EMBL" id="QMO39483.1"/>
    </source>
</evidence>
<accession>A0A1Y2XVV5</accession>
<dbReference type="InterPro" id="IPR011055">
    <property type="entry name" value="Dup_hybrid_motif"/>
</dbReference>
<dbReference type="Proteomes" id="UP000514754">
    <property type="component" value="Chromosome"/>
</dbReference>